<evidence type="ECO:0000256" key="4">
    <source>
        <dbReference type="ARBA" id="ARBA00022475"/>
    </source>
</evidence>
<keyword evidence="14 20" id="KW-0449">Lipoprotein</keyword>
<dbReference type="Gene3D" id="3.10.520.10">
    <property type="entry name" value="ApbE-like domains"/>
    <property type="match status" value="1"/>
</dbReference>
<dbReference type="GO" id="GO:0016740">
    <property type="term" value="F:transferase activity"/>
    <property type="evidence" value="ECO:0007669"/>
    <property type="project" value="UniProtKB-UniRule"/>
</dbReference>
<evidence type="ECO:0000256" key="2">
    <source>
        <dbReference type="ARBA" id="ARBA00011955"/>
    </source>
</evidence>
<dbReference type="AlphaFoldDB" id="A0AAP4TXU1"/>
<keyword evidence="10 18" id="KW-0274">FAD</keyword>
<keyword evidence="11 18" id="KW-0460">Magnesium</keyword>
<dbReference type="PROSITE" id="PS51257">
    <property type="entry name" value="PROKAR_LIPOPROTEIN"/>
    <property type="match status" value="1"/>
</dbReference>
<evidence type="ECO:0000313" key="22">
    <source>
        <dbReference type="Proteomes" id="UP001170481"/>
    </source>
</evidence>
<dbReference type="SUPFAM" id="SSF143631">
    <property type="entry name" value="ApbE-like"/>
    <property type="match status" value="1"/>
</dbReference>
<accession>A0AAP4TXU1</accession>
<keyword evidence="6 18" id="KW-0285">Flavoprotein</keyword>
<keyword evidence="12" id="KW-0472">Membrane</keyword>
<evidence type="ECO:0000256" key="1">
    <source>
        <dbReference type="ARBA" id="ARBA00008282"/>
    </source>
</evidence>
<evidence type="ECO:0000256" key="9">
    <source>
        <dbReference type="ARBA" id="ARBA00022729"/>
    </source>
</evidence>
<evidence type="ECO:0000256" key="19">
    <source>
        <dbReference type="PIRSR" id="PIRSR006268-2"/>
    </source>
</evidence>
<dbReference type="Proteomes" id="UP001170481">
    <property type="component" value="Unassembled WGS sequence"/>
</dbReference>
<sequence>MMSRVARRLAGPALMGLALLVAGCENSSNPELHRFAGPIFGTGFHVTVAADLDADEVASLKQASLEALDKVDWQMSTYKDASELSKLNQAPLDTPITLSDGLAQVLAESQDIGKRSDGAFDITVGPAVNLWGFGPDERLDKAPSDEQIAQALEKVDHLALELDGNTVIKRKPVYADLSGIAKGYGVDRVADVLEANGIENYLVEVGGEIRVKGEKPGHKPWRIAIEAPKSFERSVQRIIDPGNAAVATSGDYRNYFEQDGVRYSHTIDPRTGRPIQHSLASVTVITPDCASADAWATALNVLGAEKAMTIANRENIAAYFIVKTDDGFKQSWSPAFAPYLKDAPATGDTKPADEAGA</sequence>
<evidence type="ECO:0000256" key="5">
    <source>
        <dbReference type="ARBA" id="ARBA00022519"/>
    </source>
</evidence>
<keyword evidence="9" id="KW-0732">Signal</keyword>
<evidence type="ECO:0000256" key="17">
    <source>
        <dbReference type="ARBA" id="ARBA00060485"/>
    </source>
</evidence>
<evidence type="ECO:0000256" key="16">
    <source>
        <dbReference type="ARBA" id="ARBA00048540"/>
    </source>
</evidence>
<keyword evidence="5 20" id="KW-0997">Cell inner membrane</keyword>
<dbReference type="EMBL" id="JAUORK010000011">
    <property type="protein sequence ID" value="MDO6672377.1"/>
    <property type="molecule type" value="Genomic_DNA"/>
</dbReference>
<dbReference type="RefSeq" id="WP_225347680.1">
    <property type="nucleotide sequence ID" value="NZ_CP084115.1"/>
</dbReference>
<comment type="similarity">
    <text evidence="1 18 20">Belongs to the ApbE family.</text>
</comment>
<protein>
    <recommendedName>
        <fullName evidence="3 18">FAD:protein FMN transferase</fullName>
        <ecNumber evidence="2 18">2.7.1.180</ecNumber>
    </recommendedName>
    <alternativeName>
        <fullName evidence="15 18">Flavin transferase</fullName>
    </alternativeName>
</protein>
<dbReference type="InterPro" id="IPR024932">
    <property type="entry name" value="ApbE"/>
</dbReference>
<evidence type="ECO:0000256" key="12">
    <source>
        <dbReference type="ARBA" id="ARBA00023136"/>
    </source>
</evidence>
<evidence type="ECO:0000313" key="21">
    <source>
        <dbReference type="EMBL" id="MDO6672377.1"/>
    </source>
</evidence>
<evidence type="ECO:0000256" key="13">
    <source>
        <dbReference type="ARBA" id="ARBA00023139"/>
    </source>
</evidence>
<feature type="binding site" evidence="19">
    <location>
        <position position="293"/>
    </location>
    <ligand>
        <name>Mg(2+)</name>
        <dbReference type="ChEBI" id="CHEBI:18420"/>
    </ligand>
</feature>
<dbReference type="FunFam" id="3.10.520.10:FF:000001">
    <property type="entry name" value="FAD:protein FMN transferase"/>
    <property type="match status" value="1"/>
</dbReference>
<comment type="catalytic activity">
    <reaction evidence="16 18 20">
        <text>L-threonyl-[protein] + FAD = FMN-L-threonyl-[protein] + AMP + H(+)</text>
        <dbReference type="Rhea" id="RHEA:36847"/>
        <dbReference type="Rhea" id="RHEA-COMP:11060"/>
        <dbReference type="Rhea" id="RHEA-COMP:11061"/>
        <dbReference type="ChEBI" id="CHEBI:15378"/>
        <dbReference type="ChEBI" id="CHEBI:30013"/>
        <dbReference type="ChEBI" id="CHEBI:57692"/>
        <dbReference type="ChEBI" id="CHEBI:74257"/>
        <dbReference type="ChEBI" id="CHEBI:456215"/>
        <dbReference type="EC" id="2.7.1.180"/>
    </reaction>
</comment>
<evidence type="ECO:0000256" key="7">
    <source>
        <dbReference type="ARBA" id="ARBA00022679"/>
    </source>
</evidence>
<keyword evidence="7 18" id="KW-0808">Transferase</keyword>
<evidence type="ECO:0000256" key="3">
    <source>
        <dbReference type="ARBA" id="ARBA00016337"/>
    </source>
</evidence>
<evidence type="ECO:0000256" key="15">
    <source>
        <dbReference type="ARBA" id="ARBA00031306"/>
    </source>
</evidence>
<evidence type="ECO:0000256" key="11">
    <source>
        <dbReference type="ARBA" id="ARBA00022842"/>
    </source>
</evidence>
<comment type="subcellular location">
    <subcellularLocation>
        <location evidence="17 20">Cell inner membrane</location>
        <topology evidence="17 20">Lipid-anchor</topology>
        <orientation evidence="17 20">Periplasmic side</orientation>
    </subcellularLocation>
</comment>
<dbReference type="PANTHER" id="PTHR30040">
    <property type="entry name" value="THIAMINE BIOSYNTHESIS LIPOPROTEIN APBE"/>
    <property type="match status" value="1"/>
</dbReference>
<feature type="binding site" evidence="19">
    <location>
        <position position="179"/>
    </location>
    <ligand>
        <name>Mg(2+)</name>
        <dbReference type="ChEBI" id="CHEBI:18420"/>
    </ligand>
</feature>
<dbReference type="Pfam" id="PF02424">
    <property type="entry name" value="ApbE"/>
    <property type="match status" value="1"/>
</dbReference>
<comment type="caution">
    <text evidence="21">The sequence shown here is derived from an EMBL/GenBank/DDBJ whole genome shotgun (WGS) entry which is preliminary data.</text>
</comment>
<evidence type="ECO:0000256" key="20">
    <source>
        <dbReference type="RuleBase" id="RU363002"/>
    </source>
</evidence>
<name>A0AAP4TXU1_9GAMM</name>
<keyword evidence="4" id="KW-1003">Cell membrane</keyword>
<dbReference type="GO" id="GO:0005886">
    <property type="term" value="C:plasma membrane"/>
    <property type="evidence" value="ECO:0007669"/>
    <property type="project" value="UniProtKB-SubCell"/>
</dbReference>
<feature type="binding site" evidence="19">
    <location>
        <position position="297"/>
    </location>
    <ligand>
        <name>Mg(2+)</name>
        <dbReference type="ChEBI" id="CHEBI:18420"/>
    </ligand>
</feature>
<proteinExistence type="inferred from homology"/>
<gene>
    <name evidence="21" type="ORF">Q4535_09630</name>
</gene>
<evidence type="ECO:0000256" key="6">
    <source>
        <dbReference type="ARBA" id="ARBA00022630"/>
    </source>
</evidence>
<dbReference type="EC" id="2.7.1.180" evidence="2 18"/>
<keyword evidence="8 18" id="KW-0479">Metal-binding</keyword>
<reference evidence="21" key="1">
    <citation type="submission" date="2023-07" db="EMBL/GenBank/DDBJ databases">
        <title>Genome content predicts the carbon catabolic preferences of heterotrophic bacteria.</title>
        <authorList>
            <person name="Gralka M."/>
        </authorList>
    </citation>
    <scope>NUCLEOTIDE SEQUENCE</scope>
    <source>
        <strain evidence="21">C2R13</strain>
    </source>
</reference>
<evidence type="ECO:0000256" key="8">
    <source>
        <dbReference type="ARBA" id="ARBA00022723"/>
    </source>
</evidence>
<comment type="cofactor">
    <cofactor evidence="19">
        <name>Mg(2+)</name>
        <dbReference type="ChEBI" id="CHEBI:18420"/>
    </cofactor>
    <cofactor evidence="19">
        <name>Mn(2+)</name>
        <dbReference type="ChEBI" id="CHEBI:29035"/>
    </cofactor>
    <text evidence="19">Magnesium. Can also use manganese.</text>
</comment>
<dbReference type="InterPro" id="IPR003374">
    <property type="entry name" value="ApbE-like_sf"/>
</dbReference>
<dbReference type="PANTHER" id="PTHR30040:SF2">
    <property type="entry name" value="FAD:PROTEIN FMN TRANSFERASE"/>
    <property type="match status" value="1"/>
</dbReference>
<keyword evidence="13" id="KW-0564">Palmitate</keyword>
<comment type="function">
    <text evidence="20">Flavin transferase that catalyzes the transfer of the FMN moiety of FAD and its covalent binding to the hydroxyl group of a threonine residue in a target flavoprotein.</text>
</comment>
<evidence type="ECO:0000256" key="14">
    <source>
        <dbReference type="ARBA" id="ARBA00023288"/>
    </source>
</evidence>
<dbReference type="GO" id="GO:0046872">
    <property type="term" value="F:metal ion binding"/>
    <property type="evidence" value="ECO:0007669"/>
    <property type="project" value="UniProtKB-UniRule"/>
</dbReference>
<dbReference type="PIRSF" id="PIRSF006268">
    <property type="entry name" value="ApbE"/>
    <property type="match status" value="1"/>
</dbReference>
<evidence type="ECO:0000256" key="18">
    <source>
        <dbReference type="PIRNR" id="PIRNR006268"/>
    </source>
</evidence>
<evidence type="ECO:0000256" key="10">
    <source>
        <dbReference type="ARBA" id="ARBA00022827"/>
    </source>
</evidence>
<organism evidence="21 22">
    <name type="scientific">Cobetia amphilecti</name>
    <dbReference type="NCBI Taxonomy" id="1055104"/>
    <lineage>
        <taxon>Bacteria</taxon>
        <taxon>Pseudomonadati</taxon>
        <taxon>Pseudomonadota</taxon>
        <taxon>Gammaproteobacteria</taxon>
        <taxon>Oceanospirillales</taxon>
        <taxon>Halomonadaceae</taxon>
        <taxon>Cobetia</taxon>
    </lineage>
</organism>